<evidence type="ECO:0000313" key="3">
    <source>
        <dbReference type="Proteomes" id="UP000494183"/>
    </source>
</evidence>
<gene>
    <name evidence="2" type="ORF">LMG6000_02210</name>
</gene>
<keyword evidence="1" id="KW-0472">Membrane</keyword>
<evidence type="ECO:0000256" key="1">
    <source>
        <dbReference type="SAM" id="Phobius"/>
    </source>
</evidence>
<dbReference type="RefSeq" id="WP_175201611.1">
    <property type="nucleotide sequence ID" value="NZ_CADILH010000003.1"/>
</dbReference>
<feature type="transmembrane region" description="Helical" evidence="1">
    <location>
        <begin position="7"/>
        <end position="33"/>
    </location>
</feature>
<reference evidence="2 3" key="1">
    <citation type="submission" date="2020-04" db="EMBL/GenBank/DDBJ databases">
        <authorList>
            <person name="De Canck E."/>
        </authorList>
    </citation>
    <scope>NUCLEOTIDE SEQUENCE [LARGE SCALE GENOMIC DNA]</scope>
    <source>
        <strain evidence="2 3">LMG 6000</strain>
    </source>
</reference>
<keyword evidence="3" id="KW-1185">Reference proteome</keyword>
<dbReference type="Proteomes" id="UP000494183">
    <property type="component" value="Unassembled WGS sequence"/>
</dbReference>
<protein>
    <submittedName>
        <fullName evidence="2">Uncharacterized protein</fullName>
    </submittedName>
</protein>
<evidence type="ECO:0000313" key="2">
    <source>
        <dbReference type="EMBL" id="CAB3931550.1"/>
    </source>
</evidence>
<accession>A0A6S7F4X0</accession>
<dbReference type="AlphaFoldDB" id="A0A6S7F4X0"/>
<sequence length="63" mass="6782">MSDTVKIFGIGFAGALAVVALIYLFVFLAGLTFGQRCAVEAHPNEPAQACVQRLRTAINDKEQ</sequence>
<proteinExistence type="predicted"/>
<keyword evidence="1" id="KW-0812">Transmembrane</keyword>
<dbReference type="EMBL" id="CADILH010000003">
    <property type="protein sequence ID" value="CAB3931550.1"/>
    <property type="molecule type" value="Genomic_DNA"/>
</dbReference>
<keyword evidence="1" id="KW-1133">Transmembrane helix</keyword>
<name>A0A6S7F4X0_9BURK</name>
<organism evidence="2 3">
    <name type="scientific">Achromobacter insolitus</name>
    <dbReference type="NCBI Taxonomy" id="217204"/>
    <lineage>
        <taxon>Bacteria</taxon>
        <taxon>Pseudomonadati</taxon>
        <taxon>Pseudomonadota</taxon>
        <taxon>Betaproteobacteria</taxon>
        <taxon>Burkholderiales</taxon>
        <taxon>Alcaligenaceae</taxon>
        <taxon>Achromobacter</taxon>
    </lineage>
</organism>